<dbReference type="PROSITE" id="PS50109">
    <property type="entry name" value="HIS_KIN"/>
    <property type="match status" value="1"/>
</dbReference>
<dbReference type="Pfam" id="PF08448">
    <property type="entry name" value="PAS_4"/>
    <property type="match status" value="1"/>
</dbReference>
<dbReference type="NCBIfam" id="TIGR00229">
    <property type="entry name" value="sensory_box"/>
    <property type="match status" value="1"/>
</dbReference>
<evidence type="ECO:0000259" key="13">
    <source>
        <dbReference type="PROSITE" id="PS50113"/>
    </source>
</evidence>
<dbReference type="Proteomes" id="UP001566331">
    <property type="component" value="Unassembled WGS sequence"/>
</dbReference>
<dbReference type="Pfam" id="PF00512">
    <property type="entry name" value="HisKA"/>
    <property type="match status" value="1"/>
</dbReference>
<comment type="caution">
    <text evidence="15">The sequence shown here is derived from an EMBL/GenBank/DDBJ whole genome shotgun (WGS) entry which is preliminary data.</text>
</comment>
<proteinExistence type="predicted"/>
<dbReference type="RefSeq" id="WP_370562900.1">
    <property type="nucleotide sequence ID" value="NZ_JBFWIB010000002.1"/>
</dbReference>
<dbReference type="Gene3D" id="3.30.450.350">
    <property type="entry name" value="CHASE domain"/>
    <property type="match status" value="1"/>
</dbReference>
<dbReference type="PROSITE" id="PS50112">
    <property type="entry name" value="PAS"/>
    <property type="match status" value="1"/>
</dbReference>
<feature type="domain" description="CHASE" evidence="14">
    <location>
        <begin position="150"/>
        <end position="255"/>
    </location>
</feature>
<dbReference type="InterPro" id="IPR004358">
    <property type="entry name" value="Sig_transdc_His_kin-like_C"/>
</dbReference>
<feature type="transmembrane region" description="Helical" evidence="10">
    <location>
        <begin position="20"/>
        <end position="39"/>
    </location>
</feature>
<keyword evidence="7" id="KW-0418">Kinase</keyword>
<dbReference type="InterPro" id="IPR003661">
    <property type="entry name" value="HisK_dim/P_dom"/>
</dbReference>
<evidence type="ECO:0000256" key="9">
    <source>
        <dbReference type="ARBA" id="ARBA00023136"/>
    </source>
</evidence>
<name>A0ABV4HM08_9GAMM</name>
<reference evidence="15 16" key="1">
    <citation type="submission" date="2024-07" db="EMBL/GenBank/DDBJ databases">
        <title>Luteimonas salilacus sp. nov., isolated from the shore soil of Salt Lake in Tibet of China.</title>
        <authorList>
            <person name="Zhang X."/>
            <person name="Li A."/>
        </authorList>
    </citation>
    <scope>NUCLEOTIDE SEQUENCE [LARGE SCALE GENOMIC DNA]</scope>
    <source>
        <strain evidence="15 16">B3-2-R+30</strain>
    </source>
</reference>
<keyword evidence="9 10" id="KW-0472">Membrane</keyword>
<dbReference type="Gene3D" id="3.30.565.10">
    <property type="entry name" value="Histidine kinase-like ATPase, C-terminal domain"/>
    <property type="match status" value="1"/>
</dbReference>
<keyword evidence="8 10" id="KW-1133">Transmembrane helix</keyword>
<dbReference type="SMART" id="SM00387">
    <property type="entry name" value="HATPase_c"/>
    <property type="match status" value="1"/>
</dbReference>
<dbReference type="InterPro" id="IPR036097">
    <property type="entry name" value="HisK_dim/P_sf"/>
</dbReference>
<dbReference type="InterPro" id="IPR013656">
    <property type="entry name" value="PAS_4"/>
</dbReference>
<dbReference type="SMART" id="SM01079">
    <property type="entry name" value="CHASE"/>
    <property type="match status" value="1"/>
</dbReference>
<dbReference type="InterPro" id="IPR006189">
    <property type="entry name" value="CHASE_dom"/>
</dbReference>
<dbReference type="PROSITE" id="PS50839">
    <property type="entry name" value="CHASE"/>
    <property type="match status" value="1"/>
</dbReference>
<accession>A0ABV4HM08</accession>
<dbReference type="InterPro" id="IPR035965">
    <property type="entry name" value="PAS-like_dom_sf"/>
</dbReference>
<keyword evidence="16" id="KW-1185">Reference proteome</keyword>
<feature type="domain" description="PAS" evidence="12">
    <location>
        <begin position="362"/>
        <end position="416"/>
    </location>
</feature>
<keyword evidence="6 10" id="KW-0812">Transmembrane</keyword>
<comment type="subcellular location">
    <subcellularLocation>
        <location evidence="2">Membrane</location>
    </subcellularLocation>
</comment>
<dbReference type="SUPFAM" id="SSF55785">
    <property type="entry name" value="PYP-like sensor domain (PAS domain)"/>
    <property type="match status" value="1"/>
</dbReference>
<organism evidence="15 16">
    <name type="scientific">Luteimonas salinilitoris</name>
    <dbReference type="NCBI Taxonomy" id="3237697"/>
    <lineage>
        <taxon>Bacteria</taxon>
        <taxon>Pseudomonadati</taxon>
        <taxon>Pseudomonadota</taxon>
        <taxon>Gammaproteobacteria</taxon>
        <taxon>Lysobacterales</taxon>
        <taxon>Lysobacteraceae</taxon>
        <taxon>Luteimonas</taxon>
    </lineage>
</organism>
<evidence type="ECO:0000259" key="14">
    <source>
        <dbReference type="PROSITE" id="PS50839"/>
    </source>
</evidence>
<dbReference type="CDD" id="cd00082">
    <property type="entry name" value="HisKA"/>
    <property type="match status" value="1"/>
</dbReference>
<protein>
    <recommendedName>
        <fullName evidence="3">histidine kinase</fullName>
        <ecNumber evidence="3">2.7.13.3</ecNumber>
    </recommendedName>
</protein>
<dbReference type="Gene3D" id="3.30.450.20">
    <property type="entry name" value="PAS domain"/>
    <property type="match status" value="1"/>
</dbReference>
<dbReference type="EC" id="2.7.13.3" evidence="3"/>
<feature type="domain" description="Histidine kinase" evidence="11">
    <location>
        <begin position="511"/>
        <end position="726"/>
    </location>
</feature>
<comment type="catalytic activity">
    <reaction evidence="1">
        <text>ATP + protein L-histidine = ADP + protein N-phospho-L-histidine.</text>
        <dbReference type="EC" id="2.7.13.3"/>
    </reaction>
</comment>
<dbReference type="Gene3D" id="1.10.287.130">
    <property type="match status" value="1"/>
</dbReference>
<dbReference type="InterPro" id="IPR000014">
    <property type="entry name" value="PAS"/>
</dbReference>
<sequence>MADVPPAPEMNGEPLQSRRGYQLAVLVLIGALLVVALYAQSASERERQLAEADFVAEAEQVVELLRQRLLAYELTAHGGASLFASVDRPSARQWRDYVDGLRLERRSLGLLGLGYAAWLTPQALEALQLEIRASGGGLYRVTPHGARAHYGPVVYLEPETPENLAAIGYDMYTDPARRVAMGASRDRGVARLSAGVRLLQQQHDDPLRPGLLLYMPVYRAGSFPANIPTRRAALQGWVYVPFHVDALVESALAPLRRSLVFRIVDTEDQSVLYADPGYAEVAESRQRLKHGIERELYGRSWRVDFRSAPAAARGLGSPALQATLLAGLLASLMLFAVVWTLARTHSHAQRLAARMSESYRRSESRFRTSMQYSAIGKALLDRHDTVVEANPSLARILGAEPSEIAGTEFGRRLIDPAGAHDEAPDAEGVVRITREVARPDGELRHVQLTYSPVPGDLGSDVVRLVQVEDVTERQRAEAQVHALNRMLELRVAARTRELRQANQELESFAYSISHDLRAPLRTIDGFGRMLAERYRDAIDDAGRDYLARIRAATARMDGLIDALLKMSRLSRGELKRVPLDLSQMAAEIVAELREAEPERKVEVSIAPDLRAHGDAALVRNLLENLVGNAWKFTVGADPARIEIDAERGADGGTVFAVRDNGAGFAQEYAGKLFRPFQRLHSQEEFSGHGIGLASVKRIVDRHGGQVWAEGRPGEGACFRFTLPADAAAE</sequence>
<dbReference type="PANTHER" id="PTHR42878:SF15">
    <property type="entry name" value="BACTERIOPHYTOCHROME"/>
    <property type="match status" value="1"/>
</dbReference>
<feature type="domain" description="PAC" evidence="13">
    <location>
        <begin position="430"/>
        <end position="482"/>
    </location>
</feature>
<evidence type="ECO:0000256" key="10">
    <source>
        <dbReference type="SAM" id="Phobius"/>
    </source>
</evidence>
<dbReference type="Pfam" id="PF03924">
    <property type="entry name" value="CHASE"/>
    <property type="match status" value="1"/>
</dbReference>
<dbReference type="Pfam" id="PF02518">
    <property type="entry name" value="HATPase_c"/>
    <property type="match status" value="1"/>
</dbReference>
<dbReference type="CDD" id="cd00130">
    <property type="entry name" value="PAS"/>
    <property type="match status" value="1"/>
</dbReference>
<evidence type="ECO:0000256" key="3">
    <source>
        <dbReference type="ARBA" id="ARBA00012438"/>
    </source>
</evidence>
<dbReference type="PROSITE" id="PS50113">
    <property type="entry name" value="PAC"/>
    <property type="match status" value="1"/>
</dbReference>
<dbReference type="InterPro" id="IPR000700">
    <property type="entry name" value="PAS-assoc_C"/>
</dbReference>
<dbReference type="InterPro" id="IPR042240">
    <property type="entry name" value="CHASE_sf"/>
</dbReference>
<evidence type="ECO:0000256" key="8">
    <source>
        <dbReference type="ARBA" id="ARBA00022989"/>
    </source>
</evidence>
<dbReference type="InterPro" id="IPR005467">
    <property type="entry name" value="His_kinase_dom"/>
</dbReference>
<dbReference type="PANTHER" id="PTHR42878">
    <property type="entry name" value="TWO-COMPONENT HISTIDINE KINASE"/>
    <property type="match status" value="1"/>
</dbReference>
<dbReference type="InterPro" id="IPR050351">
    <property type="entry name" value="BphY/WalK/GraS-like"/>
</dbReference>
<keyword evidence="4" id="KW-0597">Phosphoprotein</keyword>
<gene>
    <name evidence="15" type="ORF">AB6713_03850</name>
</gene>
<evidence type="ECO:0000259" key="11">
    <source>
        <dbReference type="PROSITE" id="PS50109"/>
    </source>
</evidence>
<keyword evidence="5" id="KW-0808">Transferase</keyword>
<feature type="transmembrane region" description="Helical" evidence="10">
    <location>
        <begin position="322"/>
        <end position="342"/>
    </location>
</feature>
<dbReference type="PRINTS" id="PR00344">
    <property type="entry name" value="BCTRLSENSOR"/>
</dbReference>
<dbReference type="EMBL" id="JBFWIC010000003">
    <property type="protein sequence ID" value="MEZ0473752.1"/>
    <property type="molecule type" value="Genomic_DNA"/>
</dbReference>
<dbReference type="InterPro" id="IPR003594">
    <property type="entry name" value="HATPase_dom"/>
</dbReference>
<dbReference type="SUPFAM" id="SSF55874">
    <property type="entry name" value="ATPase domain of HSP90 chaperone/DNA topoisomerase II/histidine kinase"/>
    <property type="match status" value="1"/>
</dbReference>
<evidence type="ECO:0000256" key="1">
    <source>
        <dbReference type="ARBA" id="ARBA00000085"/>
    </source>
</evidence>
<evidence type="ECO:0000259" key="12">
    <source>
        <dbReference type="PROSITE" id="PS50112"/>
    </source>
</evidence>
<evidence type="ECO:0000313" key="16">
    <source>
        <dbReference type="Proteomes" id="UP001566331"/>
    </source>
</evidence>
<evidence type="ECO:0000256" key="2">
    <source>
        <dbReference type="ARBA" id="ARBA00004370"/>
    </source>
</evidence>
<evidence type="ECO:0000256" key="6">
    <source>
        <dbReference type="ARBA" id="ARBA00022692"/>
    </source>
</evidence>
<dbReference type="InterPro" id="IPR036890">
    <property type="entry name" value="HATPase_C_sf"/>
</dbReference>
<evidence type="ECO:0000256" key="4">
    <source>
        <dbReference type="ARBA" id="ARBA00022553"/>
    </source>
</evidence>
<evidence type="ECO:0000256" key="7">
    <source>
        <dbReference type="ARBA" id="ARBA00022777"/>
    </source>
</evidence>
<evidence type="ECO:0000256" key="5">
    <source>
        <dbReference type="ARBA" id="ARBA00022679"/>
    </source>
</evidence>
<dbReference type="SMART" id="SM00388">
    <property type="entry name" value="HisKA"/>
    <property type="match status" value="1"/>
</dbReference>
<dbReference type="SUPFAM" id="SSF47384">
    <property type="entry name" value="Homodimeric domain of signal transducing histidine kinase"/>
    <property type="match status" value="1"/>
</dbReference>
<evidence type="ECO:0000313" key="15">
    <source>
        <dbReference type="EMBL" id="MEZ0473752.1"/>
    </source>
</evidence>